<sequence length="274" mass="29697">MKQNLVMGRAERAQMAMMLEVCAYPKPGNVDRCHDYPDTRLEHFLASAIMVRPVFDEAEKTGGRVGRLIRDAVMRTNGHSGGNTHFGAFILLVPLVLGGDIEGARRVIAGTDLQDALDFYAAFALTNVRVLKSDELDVNDPASVAAIRERGMTLADIMAYSAPRDMVAREWTNGFALTRRCADLLHAHGCGRKAIVAAFMEILASEPDTFIAKKHGVAAAERTMRQAAEVLEGSRDLAAFDSDCVSAGINPGSIADITIAGIYVALGEGWRWDC</sequence>
<dbReference type="PANTHER" id="PTHR42280:SF1">
    <property type="entry name" value="CITG FAMILY PROTEIN"/>
    <property type="match status" value="1"/>
</dbReference>
<organism evidence="1 2">
    <name type="scientific">Methanoculleus receptaculi</name>
    <dbReference type="NCBI Taxonomy" id="394967"/>
    <lineage>
        <taxon>Archaea</taxon>
        <taxon>Methanobacteriati</taxon>
        <taxon>Methanobacteriota</taxon>
        <taxon>Stenosarchaea group</taxon>
        <taxon>Methanomicrobia</taxon>
        <taxon>Methanomicrobiales</taxon>
        <taxon>Methanomicrobiaceae</taxon>
        <taxon>Methanoculleus</taxon>
    </lineage>
</organism>
<dbReference type="GO" id="GO:0005524">
    <property type="term" value="F:ATP binding"/>
    <property type="evidence" value="ECO:0007669"/>
    <property type="project" value="InterPro"/>
</dbReference>
<dbReference type="EMBL" id="CP137642">
    <property type="protein sequence ID" value="WOX58577.1"/>
    <property type="molecule type" value="Genomic_DNA"/>
</dbReference>
<reference evidence="1 2" key="1">
    <citation type="submission" date="2023-10" db="EMBL/GenBank/DDBJ databases">
        <title>The complete genome sequence of Methanoculleus receptaculi DSM 18860.</title>
        <authorList>
            <person name="Lai S.-J."/>
            <person name="You Y.-T."/>
            <person name="Chen S.-C."/>
        </authorList>
    </citation>
    <scope>NUCLEOTIDE SEQUENCE [LARGE SCALE GENOMIC DNA]</scope>
    <source>
        <strain evidence="1 2">DSM 18860</strain>
    </source>
</reference>
<dbReference type="PANTHER" id="PTHR42280">
    <property type="entry name" value="CITG FAMILY PROTEIN"/>
    <property type="match status" value="1"/>
</dbReference>
<dbReference type="AlphaFoldDB" id="A0AAX4FXW7"/>
<dbReference type="RefSeq" id="WP_318622406.1">
    <property type="nucleotide sequence ID" value="NZ_CP137642.1"/>
</dbReference>
<evidence type="ECO:0000313" key="2">
    <source>
        <dbReference type="Proteomes" id="UP001305652"/>
    </source>
</evidence>
<dbReference type="KEGG" id="mrc:R6Y96_04925"/>
<accession>A0AAX4FXW7</accession>
<dbReference type="GO" id="GO:0046917">
    <property type="term" value="F:triphosphoribosyl-dephospho-CoA synthase activity"/>
    <property type="evidence" value="ECO:0007669"/>
    <property type="project" value="InterPro"/>
</dbReference>
<dbReference type="Gene3D" id="1.10.4200.10">
    <property type="entry name" value="Triphosphoribosyl-dephospho-CoA protein"/>
    <property type="match status" value="1"/>
</dbReference>
<protein>
    <submittedName>
        <fullName evidence="1">Triphosphoribosyl-dephospho-CoA synthase</fullName>
    </submittedName>
</protein>
<dbReference type="Pfam" id="PF01874">
    <property type="entry name" value="CitG"/>
    <property type="match status" value="1"/>
</dbReference>
<proteinExistence type="predicted"/>
<evidence type="ECO:0000313" key="1">
    <source>
        <dbReference type="EMBL" id="WOX58577.1"/>
    </source>
</evidence>
<dbReference type="Proteomes" id="UP001305652">
    <property type="component" value="Chromosome"/>
</dbReference>
<gene>
    <name evidence="1" type="ORF">R6Y96_04925</name>
</gene>
<keyword evidence="2" id="KW-1185">Reference proteome</keyword>
<dbReference type="InterPro" id="IPR002736">
    <property type="entry name" value="CitG"/>
</dbReference>
<dbReference type="GeneID" id="85732476"/>
<name>A0AAX4FXW7_9EURY</name>